<keyword evidence="1" id="KW-0812">Transmembrane</keyword>
<name>A0AAW2GPE4_9HYME</name>
<feature type="transmembrane region" description="Helical" evidence="1">
    <location>
        <begin position="12"/>
        <end position="30"/>
    </location>
</feature>
<sequence length="159" mass="18749">MCKKEIISQQLVFIIHSHLFPASFIVYYSLKIRYAWLFCRIKFHLSASPTLPTNNLRCYSCNCTFRILNPESQQRAARRRARVRCLGRQTRLRMKSVSRANKYSSSTAGCQLRSNDPYQIRIVRGINARRVKIYSLITRDSIDKFYRMLLPNIKLLILI</sequence>
<evidence type="ECO:0000313" key="3">
    <source>
        <dbReference type="Proteomes" id="UP001430953"/>
    </source>
</evidence>
<reference evidence="2 3" key="1">
    <citation type="submission" date="2023-03" db="EMBL/GenBank/DDBJ databases">
        <title>High recombination rates correlate with genetic variation in Cardiocondyla obscurior ants.</title>
        <authorList>
            <person name="Errbii M."/>
        </authorList>
    </citation>
    <scope>NUCLEOTIDE SEQUENCE [LARGE SCALE GENOMIC DNA]</scope>
    <source>
        <strain evidence="2">Alpha-2009</strain>
        <tissue evidence="2">Whole body</tissue>
    </source>
</reference>
<keyword evidence="1" id="KW-0472">Membrane</keyword>
<accession>A0AAW2GPE4</accession>
<protein>
    <submittedName>
        <fullName evidence="2">Uncharacterized protein</fullName>
    </submittedName>
</protein>
<evidence type="ECO:0000256" key="1">
    <source>
        <dbReference type="SAM" id="Phobius"/>
    </source>
</evidence>
<dbReference type="Proteomes" id="UP001430953">
    <property type="component" value="Unassembled WGS sequence"/>
</dbReference>
<dbReference type="AlphaFoldDB" id="A0AAW2GPE4"/>
<proteinExistence type="predicted"/>
<gene>
    <name evidence="2" type="ORF">PUN28_003938</name>
</gene>
<keyword evidence="3" id="KW-1185">Reference proteome</keyword>
<comment type="caution">
    <text evidence="2">The sequence shown here is derived from an EMBL/GenBank/DDBJ whole genome shotgun (WGS) entry which is preliminary data.</text>
</comment>
<evidence type="ECO:0000313" key="2">
    <source>
        <dbReference type="EMBL" id="KAL0128911.1"/>
    </source>
</evidence>
<keyword evidence="1" id="KW-1133">Transmembrane helix</keyword>
<organism evidence="2 3">
    <name type="scientific">Cardiocondyla obscurior</name>
    <dbReference type="NCBI Taxonomy" id="286306"/>
    <lineage>
        <taxon>Eukaryota</taxon>
        <taxon>Metazoa</taxon>
        <taxon>Ecdysozoa</taxon>
        <taxon>Arthropoda</taxon>
        <taxon>Hexapoda</taxon>
        <taxon>Insecta</taxon>
        <taxon>Pterygota</taxon>
        <taxon>Neoptera</taxon>
        <taxon>Endopterygota</taxon>
        <taxon>Hymenoptera</taxon>
        <taxon>Apocrita</taxon>
        <taxon>Aculeata</taxon>
        <taxon>Formicoidea</taxon>
        <taxon>Formicidae</taxon>
        <taxon>Myrmicinae</taxon>
        <taxon>Cardiocondyla</taxon>
    </lineage>
</organism>
<dbReference type="EMBL" id="JADYXP020000003">
    <property type="protein sequence ID" value="KAL0128911.1"/>
    <property type="molecule type" value="Genomic_DNA"/>
</dbReference>